<feature type="compositionally biased region" description="Polar residues" evidence="2">
    <location>
        <begin position="1096"/>
        <end position="1113"/>
    </location>
</feature>
<dbReference type="InterPro" id="IPR015425">
    <property type="entry name" value="FH2_Formin"/>
</dbReference>
<name>A0AAV7MYA1_PLEWA</name>
<protein>
    <recommendedName>
        <fullName evidence="8">Inverted formin-2</fullName>
    </recommendedName>
</protein>
<feature type="region of interest" description="Disordered" evidence="2">
    <location>
        <begin position="1193"/>
        <end position="1319"/>
    </location>
</feature>
<dbReference type="SUPFAM" id="SSF48371">
    <property type="entry name" value="ARM repeat"/>
    <property type="match status" value="1"/>
</dbReference>
<feature type="domain" description="GBD/FH3" evidence="4">
    <location>
        <begin position="24"/>
        <end position="385"/>
    </location>
</feature>
<gene>
    <name evidence="6" type="ORF">NDU88_005408</name>
</gene>
<feature type="region of interest" description="Disordered" evidence="2">
    <location>
        <begin position="1063"/>
        <end position="1171"/>
    </location>
</feature>
<feature type="region of interest" description="Disordered" evidence="2">
    <location>
        <begin position="427"/>
        <end position="523"/>
    </location>
</feature>
<feature type="compositionally biased region" description="Basic and acidic residues" evidence="2">
    <location>
        <begin position="1124"/>
        <end position="1141"/>
    </location>
</feature>
<dbReference type="SMART" id="SM01140">
    <property type="entry name" value="Drf_GBD"/>
    <property type="match status" value="1"/>
</dbReference>
<evidence type="ECO:0008006" key="8">
    <source>
        <dbReference type="Google" id="ProtNLM"/>
    </source>
</evidence>
<dbReference type="InterPro" id="IPR010473">
    <property type="entry name" value="GTPase-bd"/>
</dbReference>
<dbReference type="GO" id="GO:0031267">
    <property type="term" value="F:small GTPase binding"/>
    <property type="evidence" value="ECO:0007669"/>
    <property type="project" value="InterPro"/>
</dbReference>
<dbReference type="Gene3D" id="1.20.58.2220">
    <property type="entry name" value="Formin, FH2 domain"/>
    <property type="match status" value="1"/>
</dbReference>
<feature type="compositionally biased region" description="Polar residues" evidence="2">
    <location>
        <begin position="1234"/>
        <end position="1283"/>
    </location>
</feature>
<dbReference type="SMART" id="SM01139">
    <property type="entry name" value="Drf_FH3"/>
    <property type="match status" value="1"/>
</dbReference>
<dbReference type="Proteomes" id="UP001066276">
    <property type="component" value="Chromosome 9"/>
</dbReference>
<comment type="caution">
    <text evidence="6">The sequence shown here is derived from an EMBL/GenBank/DDBJ whole genome shotgun (WGS) entry which is preliminary data.</text>
</comment>
<feature type="compositionally biased region" description="Basic and acidic residues" evidence="2">
    <location>
        <begin position="427"/>
        <end position="436"/>
    </location>
</feature>
<organism evidence="6 7">
    <name type="scientific">Pleurodeles waltl</name>
    <name type="common">Iberian ribbed newt</name>
    <dbReference type="NCBI Taxonomy" id="8319"/>
    <lineage>
        <taxon>Eukaryota</taxon>
        <taxon>Metazoa</taxon>
        <taxon>Chordata</taxon>
        <taxon>Craniata</taxon>
        <taxon>Vertebrata</taxon>
        <taxon>Euteleostomi</taxon>
        <taxon>Amphibia</taxon>
        <taxon>Batrachia</taxon>
        <taxon>Caudata</taxon>
        <taxon>Salamandroidea</taxon>
        <taxon>Salamandridae</taxon>
        <taxon>Pleurodelinae</taxon>
        <taxon>Pleurodeles</taxon>
    </lineage>
</organism>
<feature type="region of interest" description="Disordered" evidence="2">
    <location>
        <begin position="999"/>
        <end position="1030"/>
    </location>
</feature>
<dbReference type="Pfam" id="PF02181">
    <property type="entry name" value="FH2"/>
    <property type="match status" value="1"/>
</dbReference>
<evidence type="ECO:0000313" key="6">
    <source>
        <dbReference type="EMBL" id="KAJ1108024.1"/>
    </source>
</evidence>
<feature type="compositionally biased region" description="Basic and acidic residues" evidence="2">
    <location>
        <begin position="1284"/>
        <end position="1295"/>
    </location>
</feature>
<evidence type="ECO:0000256" key="2">
    <source>
        <dbReference type="SAM" id="MobiDB-lite"/>
    </source>
</evidence>
<feature type="coiled-coil region" evidence="1">
    <location>
        <begin position="941"/>
        <end position="968"/>
    </location>
</feature>
<dbReference type="InterPro" id="IPR016024">
    <property type="entry name" value="ARM-type_fold"/>
</dbReference>
<dbReference type="Pfam" id="PF06367">
    <property type="entry name" value="Drf_FH3"/>
    <property type="match status" value="1"/>
</dbReference>
<dbReference type="InterPro" id="IPR014768">
    <property type="entry name" value="GBD/FH3_dom"/>
</dbReference>
<dbReference type="PANTHER" id="PTHR46345">
    <property type="entry name" value="INVERTED FORMIN-2"/>
    <property type="match status" value="1"/>
</dbReference>
<reference evidence="6" key="1">
    <citation type="journal article" date="2022" name="bioRxiv">
        <title>Sequencing and chromosome-scale assembly of the giantPleurodeles waltlgenome.</title>
        <authorList>
            <person name="Brown T."/>
            <person name="Elewa A."/>
            <person name="Iarovenko S."/>
            <person name="Subramanian E."/>
            <person name="Araus A.J."/>
            <person name="Petzold A."/>
            <person name="Susuki M."/>
            <person name="Suzuki K.-i.T."/>
            <person name="Hayashi T."/>
            <person name="Toyoda A."/>
            <person name="Oliveira C."/>
            <person name="Osipova E."/>
            <person name="Leigh N.D."/>
            <person name="Simon A."/>
            <person name="Yun M.H."/>
        </authorList>
    </citation>
    <scope>NUCLEOTIDE SEQUENCE</scope>
    <source>
        <strain evidence="6">20211129_DDA</strain>
        <tissue evidence="6">Liver</tissue>
    </source>
</reference>
<feature type="domain" description="WH2" evidence="3">
    <location>
        <begin position="1046"/>
        <end position="1061"/>
    </location>
</feature>
<accession>A0AAV7MYA1</accession>
<evidence type="ECO:0000259" key="3">
    <source>
        <dbReference type="PROSITE" id="PS51082"/>
    </source>
</evidence>
<dbReference type="PANTHER" id="PTHR46345:SF5">
    <property type="entry name" value="INVERTED FORMIN-2"/>
    <property type="match status" value="1"/>
</dbReference>
<dbReference type="PROSITE" id="PS51232">
    <property type="entry name" value="GBD_FH3"/>
    <property type="match status" value="1"/>
</dbReference>
<evidence type="ECO:0000259" key="5">
    <source>
        <dbReference type="PROSITE" id="PS51444"/>
    </source>
</evidence>
<dbReference type="PROSITE" id="PS51444">
    <property type="entry name" value="FH2"/>
    <property type="match status" value="1"/>
</dbReference>
<keyword evidence="1" id="KW-0175">Coiled coil</keyword>
<dbReference type="Pfam" id="PF06371">
    <property type="entry name" value="Drf_GBD"/>
    <property type="match status" value="1"/>
</dbReference>
<feature type="compositionally biased region" description="Polar residues" evidence="2">
    <location>
        <begin position="1414"/>
        <end position="1455"/>
    </location>
</feature>
<evidence type="ECO:0000259" key="4">
    <source>
        <dbReference type="PROSITE" id="PS51232"/>
    </source>
</evidence>
<dbReference type="SUPFAM" id="SSF101447">
    <property type="entry name" value="Formin homology 2 domain (FH2 domain)"/>
    <property type="match status" value="1"/>
</dbReference>
<dbReference type="GO" id="GO:0003779">
    <property type="term" value="F:actin binding"/>
    <property type="evidence" value="ECO:0007669"/>
    <property type="project" value="InterPro"/>
</dbReference>
<dbReference type="GO" id="GO:0030036">
    <property type="term" value="P:actin cytoskeleton organization"/>
    <property type="evidence" value="ECO:0007669"/>
    <property type="project" value="InterPro"/>
</dbReference>
<dbReference type="InterPro" id="IPR003124">
    <property type="entry name" value="WH2_dom"/>
</dbReference>
<evidence type="ECO:0000256" key="1">
    <source>
        <dbReference type="SAM" id="Coils"/>
    </source>
</evidence>
<feature type="region of interest" description="Disordered" evidence="2">
    <location>
        <begin position="1361"/>
        <end position="1509"/>
    </location>
</feature>
<proteinExistence type="predicted"/>
<feature type="compositionally biased region" description="Basic and acidic residues" evidence="2">
    <location>
        <begin position="1213"/>
        <end position="1233"/>
    </location>
</feature>
<dbReference type="InterPro" id="IPR010472">
    <property type="entry name" value="FH3_dom"/>
</dbReference>
<feature type="compositionally biased region" description="Polar residues" evidence="2">
    <location>
        <begin position="1361"/>
        <end position="1372"/>
    </location>
</feature>
<sequence>MISITFPFQWLGQRQCPLKYKDRIGIEFDLGTNELCWERLPEEGLYQVPEICSKMALKKEGSQKKWEALKEKIASPQAEQIEGNLENADPELCIRLLQIPSVVNYSALKKRLEGCDEIWMVQFLELSGLDLLLEALDTLSGRGVARIADALLQLTCINCVRAVMNSRKGIKYIVANEGYVRKLSQALDTSNVMVKKQVFELLAALCMYSSKGYTLALDALDHYKVVKNQQYRFSVIMNELSSTDNVPYMVTLLSVINAIVLGSEELHLRTQLRNEFIGLQLLDVLTKLRDHEDEDLEIQASVFEDIKAEDDEELFTIYGGIDMNSHQEVFSTLFNKVSSSPVSVQLLSILQGLLQLDPHNPSNLLLWEALEVLVNRAILLVDQEQENTLEKIIERIAVLKKLQNNKNSGSSEPFKKCHKSIQTEKSVEESMEEKKLISQPQLQCSENSTTMLKPVSSVPSEQEEFLPPSHEIKHPSPPPAPPLPGMASGPPPAPPLPGMAGGPPPAPPLPGMFGGAPPAPPLPGMFGGAPPAPPLPGMFGGVPPAPPLPGMCGGPPPPPPLPGMFGGAPPAPPLPGMQSPPLTGIPPPPPLPGMGRCPGAPPLPGLNKDEIVVAHVGYSLGSARNAYFSSASRPTLKMKKLNWQKLPPSAVRDSHSMWASVNTSNESIEPNYTSIEELFCVAQITPKEKEAAPVKKPPKEITFLDSKRSLNLNIFLKQFKCPNKEIVEMIQKGDRSKFDVEILKQFLKLLPEKHEIENLKAYQDEKEKLSNADQFYLLLLGVPSYQLRIECMLLCEETAILLEMLQPKAQLVSTACDNILTSHRLPVFCQLILKVGNFLNYGSHTGDANGFKINTLLKLTETRANKARVTLLHHILEEVEKNHTDLLHLPNDLESVSKAAGINIENLYSETTANLKKLREIQNKMSSSETQDVKEQYENPIQECVDSLRSLEEELESIEKKKEALAGYLCEDINRLSLEDTFTTIKTFREFFLKAQKDNKDRRDQAEKAERRKKQAAEEEAKRPKGKDGKTIRKVGVKVEEECIIDALLSDIRKGFQLRKTARNKCDTEGSQKAAENQGFGKGATEVKQGGEDVSLASTTDDLGAPSNVTGNSADMGKPGCTGVKEEQSSTDQIHKVDVDSHQPCAKESAVKPPESEGLQDNAENQSFTPSPSLAVASDLFAGEYFALPTFEMRESGRHHKNNTKPQHQKGFGHQEEVQTVSRDTRKNEDKASDQANTQSSEPAFRTNESTDPHPLSNTCPESHLTGDQVTKPSLNASVSHMKTTTDKWSPKESDMQTSNFTKSKEGENAPEADLNEPPFKLVYKETFDNKSSENDKESISFTSCQSVTASSGLFTGKQAVQSEFAPGNSSSENRDEPEMSSLKCSVKSGEVHQTSGDNTTESINQILRPEDVNATSTIDVTSSQSTSASEVGTEVNGSTAQVERSLSRVSSTSEEFVMAASNFPPPPMSTSASKEQKQSGSQRKKKKPSREELHNTTTGSSTKNCVAQ</sequence>
<dbReference type="Pfam" id="PF02205">
    <property type="entry name" value="WH2"/>
    <property type="match status" value="1"/>
</dbReference>
<dbReference type="EMBL" id="JANPWB010000013">
    <property type="protein sequence ID" value="KAJ1108024.1"/>
    <property type="molecule type" value="Genomic_DNA"/>
</dbReference>
<feature type="compositionally biased region" description="Polar residues" evidence="2">
    <location>
        <begin position="438"/>
        <end position="451"/>
    </location>
</feature>
<feature type="compositionally biased region" description="Polar residues" evidence="2">
    <location>
        <begin position="1162"/>
        <end position="1171"/>
    </location>
</feature>
<keyword evidence="7" id="KW-1185">Reference proteome</keyword>
<feature type="compositionally biased region" description="Polar residues" evidence="2">
    <location>
        <begin position="1392"/>
        <end position="1406"/>
    </location>
</feature>
<dbReference type="SMART" id="SM00498">
    <property type="entry name" value="FH2"/>
    <property type="match status" value="1"/>
</dbReference>
<dbReference type="PROSITE" id="PS51082">
    <property type="entry name" value="WH2"/>
    <property type="match status" value="1"/>
</dbReference>
<feature type="compositionally biased region" description="Polar residues" evidence="2">
    <location>
        <begin position="1496"/>
        <end position="1509"/>
    </location>
</feature>
<dbReference type="InterPro" id="IPR042201">
    <property type="entry name" value="FH2_Formin_sf"/>
</dbReference>
<dbReference type="InterPro" id="IPR011989">
    <property type="entry name" value="ARM-like"/>
</dbReference>
<evidence type="ECO:0000313" key="7">
    <source>
        <dbReference type="Proteomes" id="UP001066276"/>
    </source>
</evidence>
<feature type="domain" description="FH2" evidence="5">
    <location>
        <begin position="628"/>
        <end position="1018"/>
    </location>
</feature>
<feature type="compositionally biased region" description="Pro residues" evidence="2">
    <location>
        <begin position="475"/>
        <end position="510"/>
    </location>
</feature>
<dbReference type="Gene3D" id="1.25.10.10">
    <property type="entry name" value="Leucine-rich Repeat Variant"/>
    <property type="match status" value="1"/>
</dbReference>